<evidence type="ECO:0000256" key="1">
    <source>
        <dbReference type="ARBA" id="ARBA00007177"/>
    </source>
</evidence>
<reference evidence="3" key="1">
    <citation type="submission" date="2018-05" db="EMBL/GenBank/DDBJ databases">
        <authorList>
            <person name="Lanie J.A."/>
            <person name="Ng W.-L."/>
            <person name="Kazmierczak K.M."/>
            <person name="Andrzejewski T.M."/>
            <person name="Davidsen T.M."/>
            <person name="Wayne K.J."/>
            <person name="Tettelin H."/>
            <person name="Glass J.I."/>
            <person name="Rusch D."/>
            <person name="Podicherti R."/>
            <person name="Tsui H.-C.T."/>
            <person name="Winkler M.E."/>
        </authorList>
    </citation>
    <scope>NUCLEOTIDE SEQUENCE</scope>
</reference>
<sequence length="284" mass="32117">MNIHQKEVENRVDDLFIQFANGSENRTYISNQYFRYPYHICRAQYLDQCPSGMASVYIQSTAGGIFSNDRLKSRFHALPDSAAHVTSQASTIVHRMDRGEADLSVVIRAESGSFLEYLPDPIILFPKARLTSRVFIELDPQATVLMADSFLIHDPNERGDVFSEFRNEIEVKGLDGKLLCRDRNILTGSMYTSETLGVMGSNRVHGTFFLLSQDLPIESICTEFREESKNQLETYTGISVLPNNCGIWVRAVSADPVSLRATLQNLWRVARKLIVGAFPNDRKK</sequence>
<protein>
    <recommendedName>
        <fullName evidence="4">Urease accessory protein UreD</fullName>
    </recommendedName>
</protein>
<dbReference type="EMBL" id="UINC01015579">
    <property type="protein sequence ID" value="SVA65510.1"/>
    <property type="molecule type" value="Genomic_DNA"/>
</dbReference>
<dbReference type="InterPro" id="IPR002669">
    <property type="entry name" value="UreD"/>
</dbReference>
<keyword evidence="2" id="KW-0143">Chaperone</keyword>
<proteinExistence type="inferred from homology"/>
<dbReference type="PANTHER" id="PTHR33643:SF1">
    <property type="entry name" value="UREASE ACCESSORY PROTEIN D"/>
    <property type="match status" value="1"/>
</dbReference>
<organism evidence="3">
    <name type="scientific">marine metagenome</name>
    <dbReference type="NCBI Taxonomy" id="408172"/>
    <lineage>
        <taxon>unclassified sequences</taxon>
        <taxon>metagenomes</taxon>
        <taxon>ecological metagenomes</taxon>
    </lineage>
</organism>
<dbReference type="AlphaFoldDB" id="A0A381XLN9"/>
<dbReference type="HAMAP" id="MF_01384">
    <property type="entry name" value="UreD"/>
    <property type="match status" value="1"/>
</dbReference>
<evidence type="ECO:0000256" key="2">
    <source>
        <dbReference type="ARBA" id="ARBA00023186"/>
    </source>
</evidence>
<gene>
    <name evidence="3" type="ORF">METZ01_LOCUS118364</name>
</gene>
<accession>A0A381XLN9</accession>
<comment type="similarity">
    <text evidence="1">Belongs to the UreD family.</text>
</comment>
<dbReference type="Pfam" id="PF01774">
    <property type="entry name" value="UreD"/>
    <property type="match status" value="1"/>
</dbReference>
<dbReference type="PANTHER" id="PTHR33643">
    <property type="entry name" value="UREASE ACCESSORY PROTEIN D"/>
    <property type="match status" value="1"/>
</dbReference>
<dbReference type="GO" id="GO:0016151">
    <property type="term" value="F:nickel cation binding"/>
    <property type="evidence" value="ECO:0007669"/>
    <property type="project" value="InterPro"/>
</dbReference>
<evidence type="ECO:0000313" key="3">
    <source>
        <dbReference type="EMBL" id="SVA65510.1"/>
    </source>
</evidence>
<evidence type="ECO:0008006" key="4">
    <source>
        <dbReference type="Google" id="ProtNLM"/>
    </source>
</evidence>
<name>A0A381XLN9_9ZZZZ</name>